<evidence type="ECO:0000256" key="3">
    <source>
        <dbReference type="ARBA" id="ARBA00023125"/>
    </source>
</evidence>
<sequence length="303" mass="33469">MDFNWLEDFLAVAEKGHFAHAAEDRNTTQSALSRRIKAVEHWAGAELLDRSSHPIVPTEAGIEFIAAAKEIVARTLEIRGAIGELTRRGEQDLTIASLHTLALYFMPELTELLRRSEPKLAVNVVAETRTLDEYLSALSGGVSDIFVCYDHPAVSPEIDASEFERVDIAEHGLALYSAIDKAVEFGDENRQNSIPYVAFSGTSFMSRVVEHSVSKTSFGERLQPVYRASLAESLFAACQRGLGVAWLPDAIFPSSAKKAGLQVIFPEAAQSLRVCAYRSRNVPVRPLVDRIWRQLVAMQPNGK</sequence>
<evidence type="ECO:0000313" key="6">
    <source>
        <dbReference type="EMBL" id="MBV7255865.1"/>
    </source>
</evidence>
<name>A0ABS6SBX9_9SPHN</name>
<dbReference type="CDD" id="cd05466">
    <property type="entry name" value="PBP2_LTTR_substrate"/>
    <property type="match status" value="1"/>
</dbReference>
<comment type="caution">
    <text evidence="6">The sequence shown here is derived from an EMBL/GenBank/DDBJ whole genome shotgun (WGS) entry which is preliminary data.</text>
</comment>
<comment type="similarity">
    <text evidence="1">Belongs to the LysR transcriptional regulatory family.</text>
</comment>
<keyword evidence="7" id="KW-1185">Reference proteome</keyword>
<keyword evidence="4" id="KW-0804">Transcription</keyword>
<keyword evidence="3" id="KW-0238">DNA-binding</keyword>
<dbReference type="Pfam" id="PF03466">
    <property type="entry name" value="LysR_substrate"/>
    <property type="match status" value="1"/>
</dbReference>
<dbReference type="EMBL" id="JAGSPA010000001">
    <property type="protein sequence ID" value="MBV7255865.1"/>
    <property type="molecule type" value="Genomic_DNA"/>
</dbReference>
<accession>A0ABS6SBX9</accession>
<feature type="domain" description="HTH lysR-type" evidence="5">
    <location>
        <begin position="1"/>
        <end position="58"/>
    </location>
</feature>
<dbReference type="PROSITE" id="PS50931">
    <property type="entry name" value="HTH_LYSR"/>
    <property type="match status" value="1"/>
</dbReference>
<keyword evidence="2" id="KW-0805">Transcription regulation</keyword>
<dbReference type="PANTHER" id="PTHR30126">
    <property type="entry name" value="HTH-TYPE TRANSCRIPTIONAL REGULATOR"/>
    <property type="match status" value="1"/>
</dbReference>
<evidence type="ECO:0000313" key="7">
    <source>
        <dbReference type="Proteomes" id="UP000722336"/>
    </source>
</evidence>
<dbReference type="InterPro" id="IPR000847">
    <property type="entry name" value="LysR_HTH_N"/>
</dbReference>
<dbReference type="RefSeq" id="WP_218444258.1">
    <property type="nucleotide sequence ID" value="NZ_JAGSPA010000001.1"/>
</dbReference>
<proteinExistence type="inferred from homology"/>
<gene>
    <name evidence="6" type="ORF">KCG44_03590</name>
</gene>
<dbReference type="Proteomes" id="UP000722336">
    <property type="component" value="Unassembled WGS sequence"/>
</dbReference>
<dbReference type="Pfam" id="PF00126">
    <property type="entry name" value="HTH_1"/>
    <property type="match status" value="1"/>
</dbReference>
<reference evidence="6 7" key="1">
    <citation type="submission" date="2021-04" db="EMBL/GenBank/DDBJ databases">
        <authorList>
            <person name="Pira H."/>
            <person name="Risdian C."/>
            <person name="Wink J."/>
        </authorList>
    </citation>
    <scope>NUCLEOTIDE SEQUENCE [LARGE SCALE GENOMIC DNA]</scope>
    <source>
        <strain evidence="6 7">WHA3</strain>
    </source>
</reference>
<dbReference type="InterPro" id="IPR005119">
    <property type="entry name" value="LysR_subst-bd"/>
</dbReference>
<evidence type="ECO:0000259" key="5">
    <source>
        <dbReference type="PROSITE" id="PS50931"/>
    </source>
</evidence>
<evidence type="ECO:0000256" key="1">
    <source>
        <dbReference type="ARBA" id="ARBA00009437"/>
    </source>
</evidence>
<dbReference type="PANTHER" id="PTHR30126:SF2">
    <property type="entry name" value="HTH-TYPE TRANSCRIPTIONAL REGULATOR YJIE"/>
    <property type="match status" value="1"/>
</dbReference>
<protein>
    <submittedName>
        <fullName evidence="6">LysR family transcriptional regulator</fullName>
    </submittedName>
</protein>
<organism evidence="6 7">
    <name type="scientific">Pacificimonas pallii</name>
    <dbReference type="NCBI Taxonomy" id="2827236"/>
    <lineage>
        <taxon>Bacteria</taxon>
        <taxon>Pseudomonadati</taxon>
        <taxon>Pseudomonadota</taxon>
        <taxon>Alphaproteobacteria</taxon>
        <taxon>Sphingomonadales</taxon>
        <taxon>Sphingosinicellaceae</taxon>
        <taxon>Pacificimonas</taxon>
    </lineage>
</organism>
<evidence type="ECO:0000256" key="4">
    <source>
        <dbReference type="ARBA" id="ARBA00023163"/>
    </source>
</evidence>
<evidence type="ECO:0000256" key="2">
    <source>
        <dbReference type="ARBA" id="ARBA00023015"/>
    </source>
</evidence>